<keyword evidence="3" id="KW-0479">Metal-binding</keyword>
<dbReference type="Gene3D" id="4.10.60.30">
    <property type="entry name" value="Nanos, RNA-binding domain"/>
    <property type="match status" value="1"/>
</dbReference>
<comment type="subcellular location">
    <subcellularLocation>
        <location evidence="1">Cytoplasm</location>
    </subcellularLocation>
</comment>
<keyword evidence="5" id="KW-0862">Zinc</keyword>
<dbReference type="Pfam" id="PF05741">
    <property type="entry name" value="zf-nanos"/>
    <property type="match status" value="1"/>
</dbReference>
<keyword evidence="2" id="KW-0963">Cytoplasm</keyword>
<keyword evidence="4 8" id="KW-0863">Zinc-finger</keyword>
<evidence type="ECO:0000256" key="8">
    <source>
        <dbReference type="PROSITE-ProRule" id="PRU00855"/>
    </source>
</evidence>
<evidence type="ECO:0000313" key="12">
    <source>
        <dbReference type="Proteomes" id="UP000825002"/>
    </source>
</evidence>
<dbReference type="PANTHER" id="PTHR12887">
    <property type="entry name" value="NANOS PROTEIN"/>
    <property type="match status" value="1"/>
</dbReference>
<comment type="similarity">
    <text evidence="8">Belongs to the nanos family.</text>
</comment>
<protein>
    <submittedName>
        <fullName evidence="11">Nanos-like 1</fullName>
    </submittedName>
</protein>
<sequence>IRVLLWPDNDISLQRIDIIMIQGRKAVEQFGQLELLKEFNQTLPPNRQSLVIHAPPPPPLTLTPPPSRNSPVGTMDYFSANLHQLTLLSQRDNQSLLQPVTNNNHNHNHNINNDNYYNLNLTNNINLHHHHDQPQALSHPSHINMFSSAINSSLRSREFDPVVGSGRPTNAPPQQASSSYIRQPVGLHTPHLINPCRPLSANCVANNSGHAVVKSGNIGHAPGNPIIGRVLNSAAGINSHYGNASHSNTNGITNNSNSIGVGFNDHVIHHGSNNNINTNNASNQRGCPFCRRNNESDAIVMSHRLRDDQGRVTCPQLKKHKCEICGATGELAHTRSYCHQLKHVRELGLMRSSSEGIVSIIVGEQCGQCWDMNAAQWTNSMLSTRAEPDVYTDDDMDYDNNEPWMPPPSVYTRDDPFPVGYEETIDRNDPYIHEGYSSYGTDDHFDDPESQLDHPDLNDPRVTMSESPLDAKEVIVHHRKVFVAPKTTLAPINANKVLARIRIKIPVFIPVPEEEPIIEAPPPKPVFKYVKYTTTEAKPVTKMMDVVTQVMQPILNGKRPIELPNSTIVSSQKQIASIHTLAI</sequence>
<proteinExistence type="inferred from homology"/>
<keyword evidence="7 8" id="KW-0694">RNA-binding</keyword>
<gene>
    <name evidence="11" type="primary">nanos1</name>
    <name evidence="11" type="ORF">GZH46_02092</name>
</gene>
<dbReference type="PROSITE" id="PS51522">
    <property type="entry name" value="ZF_NANOS"/>
    <property type="match status" value="1"/>
</dbReference>
<feature type="domain" description="Nanos-type" evidence="10">
    <location>
        <begin position="286"/>
        <end position="340"/>
    </location>
</feature>
<feature type="non-terminal residue" evidence="11">
    <location>
        <position position="1"/>
    </location>
</feature>
<evidence type="ECO:0000259" key="10">
    <source>
        <dbReference type="PROSITE" id="PS51522"/>
    </source>
</evidence>
<evidence type="ECO:0000256" key="1">
    <source>
        <dbReference type="ARBA" id="ARBA00004496"/>
    </source>
</evidence>
<dbReference type="InterPro" id="IPR038129">
    <property type="entry name" value="Nanos_sf"/>
</dbReference>
<dbReference type="InterPro" id="IPR024161">
    <property type="entry name" value="Znf_nanos-typ"/>
</dbReference>
<evidence type="ECO:0000256" key="5">
    <source>
        <dbReference type="ARBA" id="ARBA00022833"/>
    </source>
</evidence>
<evidence type="ECO:0000256" key="4">
    <source>
        <dbReference type="ARBA" id="ARBA00022771"/>
    </source>
</evidence>
<keyword evidence="6 8" id="KW-0810">Translation regulation</keyword>
<dbReference type="Proteomes" id="UP000825002">
    <property type="component" value="Unassembled WGS sequence"/>
</dbReference>
<comment type="caution">
    <text evidence="11">The sequence shown here is derived from an EMBL/GenBank/DDBJ whole genome shotgun (WGS) entry which is preliminary data.</text>
</comment>
<evidence type="ECO:0000256" key="9">
    <source>
        <dbReference type="SAM" id="MobiDB-lite"/>
    </source>
</evidence>
<accession>A0ABQ7S7I8</accession>
<evidence type="ECO:0000256" key="2">
    <source>
        <dbReference type="ARBA" id="ARBA00022490"/>
    </source>
</evidence>
<keyword evidence="12" id="KW-1185">Reference proteome</keyword>
<feature type="region of interest" description="Disordered" evidence="9">
    <location>
        <begin position="157"/>
        <end position="177"/>
    </location>
</feature>
<name>A0ABQ7S7I8_9ACAR</name>
<evidence type="ECO:0000256" key="7">
    <source>
        <dbReference type="ARBA" id="ARBA00022884"/>
    </source>
</evidence>
<organism evidence="11 12">
    <name type="scientific">Fragariocoptes setiger</name>
    <dbReference type="NCBI Taxonomy" id="1670756"/>
    <lineage>
        <taxon>Eukaryota</taxon>
        <taxon>Metazoa</taxon>
        <taxon>Ecdysozoa</taxon>
        <taxon>Arthropoda</taxon>
        <taxon>Chelicerata</taxon>
        <taxon>Arachnida</taxon>
        <taxon>Acari</taxon>
        <taxon>Acariformes</taxon>
        <taxon>Trombidiformes</taxon>
        <taxon>Prostigmata</taxon>
        <taxon>Eupodina</taxon>
        <taxon>Eriophyoidea</taxon>
        <taxon>Phytoptidae</taxon>
        <taxon>Fragariocoptes</taxon>
    </lineage>
</organism>
<evidence type="ECO:0000256" key="3">
    <source>
        <dbReference type="ARBA" id="ARBA00022723"/>
    </source>
</evidence>
<dbReference type="EMBL" id="JAIFTH010000501">
    <property type="protein sequence ID" value="KAG9509392.1"/>
    <property type="molecule type" value="Genomic_DNA"/>
</dbReference>
<evidence type="ECO:0000313" key="11">
    <source>
        <dbReference type="EMBL" id="KAG9509392.1"/>
    </source>
</evidence>
<dbReference type="InterPro" id="IPR008705">
    <property type="entry name" value="Nanos/Xcar2"/>
</dbReference>
<evidence type="ECO:0000256" key="6">
    <source>
        <dbReference type="ARBA" id="ARBA00022845"/>
    </source>
</evidence>
<reference evidence="11 12" key="1">
    <citation type="submission" date="2020-10" db="EMBL/GenBank/DDBJ databases">
        <authorList>
            <person name="Klimov P.B."/>
            <person name="Dyachkov S.M."/>
            <person name="Chetverikov P.E."/>
        </authorList>
    </citation>
    <scope>NUCLEOTIDE SEQUENCE [LARGE SCALE GENOMIC DNA]</scope>
    <source>
        <strain evidence="11">BMOC 18-1129-001#AD2665</strain>
        <tissue evidence="11">Entire mites</tissue>
    </source>
</reference>